<sequence>MDYRSAPAAGLLLLSIFTASRGAIGEDEHEGEEGAIEYLEELRASRVDLNRAGREELMAIPGITASVAARIVQVRLEAGGYRNPADLVRYGAISEELYRVVVPYLQIGSESARQGEELSIRMREVAESPDGRGGSMERGRYFRARWGRGEFWKAGFLVERDTGESEALTGWKGSMMHRTRKGPLDRVSVGHLSVEFSRGLFFFTRSRFDQRYLMNGSVGRRGGGVGFDLSAADGLILQGLGLDMVLPSPATLTLLAASTPLDASRDGRGAVTSIRPSSDRSLFGGDLRLITLAGYLDWRFSGNGSFGVLLADLRYSEPLSPPVDGDHRHELRGSEQRLLGFDLDMAVSGLGLTGEGGLEIGRGFGLLLGLERGSGPARWSVLFRHFAPDFHAPFGNPYHDASGPPTNEQGFFTGAGARVGRDVRLSVYVDTSRRLWRRPQEAFPAWKTDLGIEGKWRPGEGVWVTFRGEDEMGFRGVSGELLPVNRMSRTNRFRFQLEWEDDPVEFRGRYELAVYEAEGEEREYGDLLLFDSRYHPMRPLTLDLWVGFFGARTIHSAVYAYVRGLPGAMSVVPLVGEGFRWYLTGQYRLGNDLSISFKLGQATREPDEGGGEGGVTGTQEWSFGLQFDYTPLS</sequence>
<organism evidence="1 2">
    <name type="scientific">Candidatus Glassbacteria bacterium RBG_16_58_8</name>
    <dbReference type="NCBI Taxonomy" id="1817866"/>
    <lineage>
        <taxon>Bacteria</taxon>
        <taxon>Candidatus Glassiibacteriota</taxon>
    </lineage>
</organism>
<dbReference type="EMBL" id="MFIW01000033">
    <property type="protein sequence ID" value="OGF97935.1"/>
    <property type="molecule type" value="Genomic_DNA"/>
</dbReference>
<evidence type="ECO:0000313" key="2">
    <source>
        <dbReference type="Proteomes" id="UP000179034"/>
    </source>
</evidence>
<dbReference type="SUPFAM" id="SSF47781">
    <property type="entry name" value="RuvA domain 2-like"/>
    <property type="match status" value="1"/>
</dbReference>
<gene>
    <name evidence="1" type="ORF">A2Z06_00035</name>
</gene>
<dbReference type="Pfam" id="PF12836">
    <property type="entry name" value="HHH_3"/>
    <property type="match status" value="1"/>
</dbReference>
<dbReference type="Proteomes" id="UP000179034">
    <property type="component" value="Unassembled WGS sequence"/>
</dbReference>
<evidence type="ECO:0000313" key="1">
    <source>
        <dbReference type="EMBL" id="OGF97935.1"/>
    </source>
</evidence>
<evidence type="ECO:0008006" key="3">
    <source>
        <dbReference type="Google" id="ProtNLM"/>
    </source>
</evidence>
<proteinExistence type="predicted"/>
<reference evidence="1 2" key="1">
    <citation type="journal article" date="2016" name="Nat. Commun.">
        <title>Thousands of microbial genomes shed light on interconnected biogeochemical processes in an aquifer system.</title>
        <authorList>
            <person name="Anantharaman K."/>
            <person name="Brown C.T."/>
            <person name="Hug L.A."/>
            <person name="Sharon I."/>
            <person name="Castelle C.J."/>
            <person name="Probst A.J."/>
            <person name="Thomas B.C."/>
            <person name="Singh A."/>
            <person name="Wilkins M.J."/>
            <person name="Karaoz U."/>
            <person name="Brodie E.L."/>
            <person name="Williams K.H."/>
            <person name="Hubbard S.S."/>
            <person name="Banfield J.F."/>
        </authorList>
    </citation>
    <scope>NUCLEOTIDE SEQUENCE [LARGE SCALE GENOMIC DNA]</scope>
</reference>
<protein>
    <recommendedName>
        <fullName evidence="3">Helix-hairpin-helix DNA-binding motif class 1 domain-containing protein</fullName>
    </recommendedName>
</protein>
<accession>A0A1F5YCL1</accession>
<dbReference type="AlphaFoldDB" id="A0A1F5YCL1"/>
<dbReference type="InterPro" id="IPR010994">
    <property type="entry name" value="RuvA_2-like"/>
</dbReference>
<comment type="caution">
    <text evidence="1">The sequence shown here is derived from an EMBL/GenBank/DDBJ whole genome shotgun (WGS) entry which is preliminary data.</text>
</comment>
<name>A0A1F5YCL1_9BACT</name>
<dbReference type="Gene3D" id="1.10.150.320">
    <property type="entry name" value="Photosystem II 12 kDa extrinsic protein"/>
    <property type="match status" value="1"/>
</dbReference>